<evidence type="ECO:0000313" key="2">
    <source>
        <dbReference type="EMBL" id="BAT59233.1"/>
    </source>
</evidence>
<reference evidence="2 3" key="1">
    <citation type="submission" date="2015-08" db="EMBL/GenBank/DDBJ databases">
        <title>Investigation of the bacterial diversity of lava forest soil.</title>
        <authorList>
            <person name="Lee J.S."/>
        </authorList>
    </citation>
    <scope>NUCLEOTIDE SEQUENCE [LARGE SCALE GENOMIC DNA]</scope>
    <source>
        <strain evidence="2 3">GJW-30</strain>
    </source>
</reference>
<gene>
    <name evidence="2" type="ORF">GJW-30_1_01764</name>
</gene>
<dbReference type="Proteomes" id="UP000236884">
    <property type="component" value="Chromosome"/>
</dbReference>
<accession>A0A0S3PTD8</accession>
<evidence type="ECO:0008006" key="4">
    <source>
        <dbReference type="Google" id="ProtNLM"/>
    </source>
</evidence>
<dbReference type="KEGG" id="vgo:GJW-30_1_01764"/>
<dbReference type="AlphaFoldDB" id="A0A0S3PTD8"/>
<dbReference type="RefSeq" id="WP_096354335.1">
    <property type="nucleotide sequence ID" value="NZ_AP014946.1"/>
</dbReference>
<dbReference type="OrthoDB" id="7828598at2"/>
<dbReference type="EMBL" id="AP014946">
    <property type="protein sequence ID" value="BAT59233.1"/>
    <property type="molecule type" value="Genomic_DNA"/>
</dbReference>
<feature type="region of interest" description="Disordered" evidence="1">
    <location>
        <begin position="1"/>
        <end position="20"/>
    </location>
</feature>
<evidence type="ECO:0000256" key="1">
    <source>
        <dbReference type="SAM" id="MobiDB-lite"/>
    </source>
</evidence>
<sequence length="235" mass="26017">MAKKSQPSPADASATPPSGATDREKIIAAFLDLVAEGSFVRVDFSAISERAGVPLDRCRAEFNSPMSVLSGFVKDIDRRVLAGIDVDMAEEPPRERLFDILMRRLEIMAPHREAMRSLLRTARSNPPLAIALNGLAVRSQAWMLTAAGISTAGLRGAVRAQGLTGLYAEVLKTWVDDDDPGLARTLAILDRQLARGERWTKRLDQVARCLPNPSKFGRWRARDRRRDDRDEQVAV</sequence>
<organism evidence="2 3">
    <name type="scientific">Variibacter gotjawalensis</name>
    <dbReference type="NCBI Taxonomy" id="1333996"/>
    <lineage>
        <taxon>Bacteria</taxon>
        <taxon>Pseudomonadati</taxon>
        <taxon>Pseudomonadota</taxon>
        <taxon>Alphaproteobacteria</taxon>
        <taxon>Hyphomicrobiales</taxon>
        <taxon>Nitrobacteraceae</taxon>
        <taxon>Variibacter</taxon>
    </lineage>
</organism>
<proteinExistence type="predicted"/>
<protein>
    <recommendedName>
        <fullName evidence="4">HTH tetR-type domain-containing protein</fullName>
    </recommendedName>
</protein>
<name>A0A0S3PTD8_9BRAD</name>
<keyword evidence="3" id="KW-1185">Reference proteome</keyword>
<dbReference type="Gene3D" id="1.10.357.10">
    <property type="entry name" value="Tetracycline Repressor, domain 2"/>
    <property type="match status" value="1"/>
</dbReference>
<evidence type="ECO:0000313" key="3">
    <source>
        <dbReference type="Proteomes" id="UP000236884"/>
    </source>
</evidence>